<comment type="cofactor">
    <cofactor evidence="1">
        <name>Mn(2+)</name>
        <dbReference type="ChEBI" id="CHEBI:29035"/>
    </cofactor>
</comment>
<dbReference type="EC" id="6.3.2.4" evidence="13"/>
<gene>
    <name evidence="13" type="primary">ddl</name>
    <name evidence="17" type="ORF">K1X13_12990</name>
</gene>
<dbReference type="PROSITE" id="PS00844">
    <property type="entry name" value="DALA_DALA_LIGASE_2"/>
    <property type="match status" value="1"/>
</dbReference>
<dbReference type="HAMAP" id="MF_00047">
    <property type="entry name" value="Dala_Dala_lig"/>
    <property type="match status" value="1"/>
</dbReference>
<dbReference type="NCBIfam" id="NF002528">
    <property type="entry name" value="PRK01966.1-4"/>
    <property type="match status" value="1"/>
</dbReference>
<comment type="catalytic activity">
    <reaction evidence="13">
        <text>2 D-alanine + ATP = D-alanyl-D-alanine + ADP + phosphate + H(+)</text>
        <dbReference type="Rhea" id="RHEA:11224"/>
        <dbReference type="ChEBI" id="CHEBI:15378"/>
        <dbReference type="ChEBI" id="CHEBI:30616"/>
        <dbReference type="ChEBI" id="CHEBI:43474"/>
        <dbReference type="ChEBI" id="CHEBI:57416"/>
        <dbReference type="ChEBI" id="CHEBI:57822"/>
        <dbReference type="ChEBI" id="CHEBI:456216"/>
        <dbReference type="EC" id="6.3.2.4"/>
    </reaction>
</comment>
<keyword evidence="6 14" id="KW-0547">Nucleotide-binding</keyword>
<dbReference type="Gene3D" id="3.30.470.20">
    <property type="entry name" value="ATP-grasp fold, B domain"/>
    <property type="match status" value="1"/>
</dbReference>
<name>A0ABS7RL16_9ACTN</name>
<dbReference type="Gene3D" id="3.40.50.20">
    <property type="match status" value="1"/>
</dbReference>
<dbReference type="NCBIfam" id="NF002378">
    <property type="entry name" value="PRK01372.1"/>
    <property type="match status" value="1"/>
</dbReference>
<evidence type="ECO:0000256" key="4">
    <source>
        <dbReference type="ARBA" id="ARBA00022598"/>
    </source>
</evidence>
<dbReference type="InterPro" id="IPR011127">
    <property type="entry name" value="Dala_Dala_lig_N"/>
</dbReference>
<reference evidence="17 18" key="1">
    <citation type="submission" date="2021-08" db="EMBL/GenBank/DDBJ databases">
        <title>Nocardioides bacterium WL0053 sp. nov., isolated from the sediment.</title>
        <authorList>
            <person name="Wang L."/>
            <person name="Zhang D."/>
            <person name="Zhang A."/>
        </authorList>
    </citation>
    <scope>NUCLEOTIDE SEQUENCE [LARGE SCALE GENOMIC DNA]</scope>
    <source>
        <strain evidence="17 18">WL0053</strain>
    </source>
</reference>
<evidence type="ECO:0000256" key="7">
    <source>
        <dbReference type="ARBA" id="ARBA00022840"/>
    </source>
</evidence>
<dbReference type="PROSITE" id="PS50975">
    <property type="entry name" value="ATP_GRASP"/>
    <property type="match status" value="1"/>
</dbReference>
<dbReference type="InterPro" id="IPR011095">
    <property type="entry name" value="Dala_Dala_lig_C"/>
</dbReference>
<evidence type="ECO:0000256" key="3">
    <source>
        <dbReference type="ARBA" id="ARBA00010871"/>
    </source>
</evidence>
<keyword evidence="7 14" id="KW-0067">ATP-binding</keyword>
<accession>A0ABS7RL16</accession>
<sequence>MDTSLTPADTPDAHETTGTRKPRVAVVFGGRSSEHAISCVTAGSVLRAIVRERYDVVPVGIATDGRWVLESGDPERLAITSADALPAVDGSRATVALSQNSAGSELVVHEATSVPRTLGEVDVVFPLLHGPWGEDGTIQGLLEMAGVRYVGAGVLASAVGMDKHYMKIVFQAQGLPVLPYTVITPRAWETDKASCRESVSALGFPVFVKPCRGGSSIGISKVHDLAGLDAAVEAAREHDPKVLVESSAEGGREVECGVVQGFGANPPDVSVVAEIKIDGAHEFYDFAAKYLPEEQTELNVPANLPAHVAERVQTLSAQAFEALSCEGLARVDFFVLPDERVVINEINTMPGFTPSSMFPRMWAASGLEYPELVDRLIQLALQRGTGLR</sequence>
<keyword evidence="13" id="KW-0963">Cytoplasm</keyword>
<dbReference type="InterPro" id="IPR000291">
    <property type="entry name" value="D-Ala_lig_Van_CS"/>
</dbReference>
<dbReference type="SUPFAM" id="SSF52440">
    <property type="entry name" value="PreATP-grasp domain"/>
    <property type="match status" value="1"/>
</dbReference>
<dbReference type="SUPFAM" id="SSF56059">
    <property type="entry name" value="Glutathione synthetase ATP-binding domain-like"/>
    <property type="match status" value="1"/>
</dbReference>
<evidence type="ECO:0000256" key="10">
    <source>
        <dbReference type="ARBA" id="ARBA00022984"/>
    </source>
</evidence>
<evidence type="ECO:0000256" key="1">
    <source>
        <dbReference type="ARBA" id="ARBA00001936"/>
    </source>
</evidence>
<evidence type="ECO:0000313" key="18">
    <source>
        <dbReference type="Proteomes" id="UP000754710"/>
    </source>
</evidence>
<dbReference type="Pfam" id="PF01820">
    <property type="entry name" value="Dala_Dala_lig_N"/>
    <property type="match status" value="1"/>
</dbReference>
<comment type="subcellular location">
    <subcellularLocation>
        <location evidence="13">Cytoplasm</location>
    </subcellularLocation>
</comment>
<dbReference type="PIRSF" id="PIRSF039102">
    <property type="entry name" value="Ddl/VanB"/>
    <property type="match status" value="1"/>
</dbReference>
<dbReference type="NCBIfam" id="TIGR01205">
    <property type="entry name" value="D_ala_D_alaTIGR"/>
    <property type="match status" value="1"/>
</dbReference>
<evidence type="ECO:0000313" key="17">
    <source>
        <dbReference type="EMBL" id="MBY9075740.1"/>
    </source>
</evidence>
<protein>
    <recommendedName>
        <fullName evidence="13">D-alanine--D-alanine ligase</fullName>
        <ecNumber evidence="13">6.3.2.4</ecNumber>
    </recommendedName>
    <alternativeName>
        <fullName evidence="13">D-Ala-D-Ala ligase</fullName>
    </alternativeName>
    <alternativeName>
        <fullName evidence="13">D-alanylalanine synthetase</fullName>
    </alternativeName>
</protein>
<dbReference type="PANTHER" id="PTHR23132:SF25">
    <property type="entry name" value="D-ALANINE--D-ALANINE LIGASE A"/>
    <property type="match status" value="1"/>
</dbReference>
<dbReference type="Proteomes" id="UP000754710">
    <property type="component" value="Unassembled WGS sequence"/>
</dbReference>
<organism evidence="17 18">
    <name type="scientific">Nocardioides jiangsuensis</name>
    <dbReference type="NCBI Taxonomy" id="2866161"/>
    <lineage>
        <taxon>Bacteria</taxon>
        <taxon>Bacillati</taxon>
        <taxon>Actinomycetota</taxon>
        <taxon>Actinomycetes</taxon>
        <taxon>Propionibacteriales</taxon>
        <taxon>Nocardioidaceae</taxon>
        <taxon>Nocardioides</taxon>
    </lineage>
</organism>
<keyword evidence="4 13" id="KW-0436">Ligase</keyword>
<evidence type="ECO:0000259" key="16">
    <source>
        <dbReference type="PROSITE" id="PS50975"/>
    </source>
</evidence>
<evidence type="ECO:0000256" key="5">
    <source>
        <dbReference type="ARBA" id="ARBA00022723"/>
    </source>
</evidence>
<dbReference type="Pfam" id="PF07478">
    <property type="entry name" value="Dala_Dala_lig_C"/>
    <property type="match status" value="1"/>
</dbReference>
<keyword evidence="10 13" id="KW-0573">Peptidoglycan synthesis</keyword>
<evidence type="ECO:0000256" key="6">
    <source>
        <dbReference type="ARBA" id="ARBA00022741"/>
    </source>
</evidence>
<dbReference type="InterPro" id="IPR011761">
    <property type="entry name" value="ATP-grasp"/>
</dbReference>
<evidence type="ECO:0000256" key="9">
    <source>
        <dbReference type="ARBA" id="ARBA00022960"/>
    </source>
</evidence>
<evidence type="ECO:0000256" key="13">
    <source>
        <dbReference type="HAMAP-Rule" id="MF_00047"/>
    </source>
</evidence>
<dbReference type="PANTHER" id="PTHR23132">
    <property type="entry name" value="D-ALANINE--D-ALANINE LIGASE"/>
    <property type="match status" value="1"/>
</dbReference>
<dbReference type="EMBL" id="JAIEZQ010000002">
    <property type="protein sequence ID" value="MBY9075740.1"/>
    <property type="molecule type" value="Genomic_DNA"/>
</dbReference>
<feature type="domain" description="ATP-grasp" evidence="16">
    <location>
        <begin position="167"/>
        <end position="378"/>
    </location>
</feature>
<dbReference type="InterPro" id="IPR016185">
    <property type="entry name" value="PreATP-grasp_dom_sf"/>
</dbReference>
<keyword evidence="5" id="KW-0479">Metal-binding</keyword>
<comment type="similarity">
    <text evidence="3 13">Belongs to the D-alanine--D-alanine ligase family.</text>
</comment>
<dbReference type="InterPro" id="IPR013815">
    <property type="entry name" value="ATP_grasp_subdomain_1"/>
</dbReference>
<keyword evidence="18" id="KW-1185">Reference proteome</keyword>
<evidence type="ECO:0000256" key="12">
    <source>
        <dbReference type="ARBA" id="ARBA00023316"/>
    </source>
</evidence>
<feature type="region of interest" description="Disordered" evidence="15">
    <location>
        <begin position="1"/>
        <end position="21"/>
    </location>
</feature>
<proteinExistence type="inferred from homology"/>
<keyword evidence="11" id="KW-0464">Manganese</keyword>
<dbReference type="InterPro" id="IPR005905">
    <property type="entry name" value="D_ala_D_ala"/>
</dbReference>
<comment type="caution">
    <text evidence="17">The sequence shown here is derived from an EMBL/GenBank/DDBJ whole genome shotgun (WGS) entry which is preliminary data.</text>
</comment>
<comment type="pathway">
    <text evidence="13">Cell wall biogenesis; peptidoglycan biosynthesis.</text>
</comment>
<evidence type="ECO:0000256" key="14">
    <source>
        <dbReference type="PROSITE-ProRule" id="PRU00409"/>
    </source>
</evidence>
<keyword evidence="12 13" id="KW-0961">Cell wall biogenesis/degradation</keyword>
<dbReference type="Gene3D" id="3.30.1490.20">
    <property type="entry name" value="ATP-grasp fold, A domain"/>
    <property type="match status" value="1"/>
</dbReference>
<evidence type="ECO:0000256" key="15">
    <source>
        <dbReference type="SAM" id="MobiDB-lite"/>
    </source>
</evidence>
<keyword evidence="8" id="KW-0460">Magnesium</keyword>
<dbReference type="GO" id="GO:0016874">
    <property type="term" value="F:ligase activity"/>
    <property type="evidence" value="ECO:0007669"/>
    <property type="project" value="UniProtKB-KW"/>
</dbReference>
<evidence type="ECO:0000256" key="2">
    <source>
        <dbReference type="ARBA" id="ARBA00001946"/>
    </source>
</evidence>
<comment type="cofactor">
    <cofactor evidence="2">
        <name>Mg(2+)</name>
        <dbReference type="ChEBI" id="CHEBI:18420"/>
    </cofactor>
</comment>
<dbReference type="PROSITE" id="PS00843">
    <property type="entry name" value="DALA_DALA_LIGASE_1"/>
    <property type="match status" value="1"/>
</dbReference>
<comment type="function">
    <text evidence="13">Cell wall formation.</text>
</comment>
<dbReference type="RefSeq" id="WP_221025452.1">
    <property type="nucleotide sequence ID" value="NZ_JAIEZQ010000002.1"/>
</dbReference>
<evidence type="ECO:0000256" key="8">
    <source>
        <dbReference type="ARBA" id="ARBA00022842"/>
    </source>
</evidence>
<keyword evidence="9 13" id="KW-0133">Cell shape</keyword>
<evidence type="ECO:0000256" key="11">
    <source>
        <dbReference type="ARBA" id="ARBA00023211"/>
    </source>
</evidence>